<comment type="caution">
    <text evidence="7">The sequence shown here is derived from an EMBL/GenBank/DDBJ whole genome shotgun (WGS) entry which is preliminary data.</text>
</comment>
<keyword evidence="1" id="KW-0479">Metal-binding</keyword>
<feature type="compositionally biased region" description="Polar residues" evidence="5">
    <location>
        <begin position="98"/>
        <end position="112"/>
    </location>
</feature>
<evidence type="ECO:0000259" key="6">
    <source>
        <dbReference type="PROSITE" id="PS50089"/>
    </source>
</evidence>
<dbReference type="InterPro" id="IPR001841">
    <property type="entry name" value="Znf_RING"/>
</dbReference>
<feature type="compositionally biased region" description="Polar residues" evidence="5">
    <location>
        <begin position="187"/>
        <end position="201"/>
    </location>
</feature>
<feature type="region of interest" description="Disordered" evidence="5">
    <location>
        <begin position="98"/>
        <end position="144"/>
    </location>
</feature>
<dbReference type="Proteomes" id="UP001233172">
    <property type="component" value="Unassembled WGS sequence"/>
</dbReference>
<keyword evidence="8" id="KW-1185">Reference proteome</keyword>
<feature type="compositionally biased region" description="Polar residues" evidence="5">
    <location>
        <begin position="121"/>
        <end position="144"/>
    </location>
</feature>
<gene>
    <name evidence="7" type="ORF">Bpfe_000021</name>
</gene>
<feature type="domain" description="RING-type" evidence="6">
    <location>
        <begin position="19"/>
        <end position="59"/>
    </location>
</feature>
<sequence length="343" mass="37772">MARSSTTQGDLTIQDCLTCFICGNIFRKPRILQCGHTFCGECLGKRKNDLLRDGTLSKCDLVSDVCDSSDNHTVDASLSSSYYADTISSSLTNQDTGSNCYRPLSSSRNQSRAMAEATNGIPRSNTFVREKQPSCSEQSHSRNSAPANIGSAYNNVCSKCGTASPVTLPRSRKSSKSPSPTLKPKDTQASPRWNTSPKRSTESVCSFEQKHGKEMELFVCPIPECNYALRVMNLARWSPKNIIVADISSVWRKLKENRTDVSTQTDISNEKSLLVTIPRSLVDSQPLVPLGQRRRHSSLMDMAMQSTASLEGVSRGYMPSGCATWRSYAAMLGMNMLHQIVQL</sequence>
<dbReference type="Gene3D" id="3.30.40.10">
    <property type="entry name" value="Zinc/RING finger domain, C3HC4 (zinc finger)"/>
    <property type="match status" value="1"/>
</dbReference>
<dbReference type="InterPro" id="IPR017907">
    <property type="entry name" value="Znf_RING_CS"/>
</dbReference>
<evidence type="ECO:0000313" key="7">
    <source>
        <dbReference type="EMBL" id="KAK0070038.1"/>
    </source>
</evidence>
<dbReference type="PROSITE" id="PS00518">
    <property type="entry name" value="ZF_RING_1"/>
    <property type="match status" value="1"/>
</dbReference>
<organism evidence="7 8">
    <name type="scientific">Biomphalaria pfeifferi</name>
    <name type="common">Bloodfluke planorb</name>
    <name type="synonym">Freshwater snail</name>
    <dbReference type="NCBI Taxonomy" id="112525"/>
    <lineage>
        <taxon>Eukaryota</taxon>
        <taxon>Metazoa</taxon>
        <taxon>Spiralia</taxon>
        <taxon>Lophotrochozoa</taxon>
        <taxon>Mollusca</taxon>
        <taxon>Gastropoda</taxon>
        <taxon>Heterobranchia</taxon>
        <taxon>Euthyneura</taxon>
        <taxon>Panpulmonata</taxon>
        <taxon>Hygrophila</taxon>
        <taxon>Lymnaeoidea</taxon>
        <taxon>Planorbidae</taxon>
        <taxon>Biomphalaria</taxon>
    </lineage>
</organism>
<dbReference type="PROSITE" id="PS50089">
    <property type="entry name" value="ZF_RING_2"/>
    <property type="match status" value="1"/>
</dbReference>
<dbReference type="InterPro" id="IPR013083">
    <property type="entry name" value="Znf_RING/FYVE/PHD"/>
</dbReference>
<evidence type="ECO:0000256" key="3">
    <source>
        <dbReference type="ARBA" id="ARBA00022833"/>
    </source>
</evidence>
<dbReference type="Pfam" id="PF13445">
    <property type="entry name" value="zf-RING_UBOX"/>
    <property type="match status" value="1"/>
</dbReference>
<dbReference type="InterPro" id="IPR027370">
    <property type="entry name" value="Znf-RING_euk"/>
</dbReference>
<feature type="region of interest" description="Disordered" evidence="5">
    <location>
        <begin position="165"/>
        <end position="201"/>
    </location>
</feature>
<keyword evidence="2 4" id="KW-0863">Zinc-finger</keyword>
<dbReference type="GO" id="GO:0008270">
    <property type="term" value="F:zinc ion binding"/>
    <property type="evidence" value="ECO:0007669"/>
    <property type="project" value="UniProtKB-KW"/>
</dbReference>
<evidence type="ECO:0000256" key="1">
    <source>
        <dbReference type="ARBA" id="ARBA00022723"/>
    </source>
</evidence>
<reference evidence="7" key="1">
    <citation type="journal article" date="2023" name="PLoS Negl. Trop. Dis.">
        <title>A genome sequence for Biomphalaria pfeifferi, the major vector snail for the human-infecting parasite Schistosoma mansoni.</title>
        <authorList>
            <person name="Bu L."/>
            <person name="Lu L."/>
            <person name="Laidemitt M.R."/>
            <person name="Zhang S.M."/>
            <person name="Mutuku M."/>
            <person name="Mkoji G."/>
            <person name="Steinauer M."/>
            <person name="Loker E.S."/>
        </authorList>
    </citation>
    <scope>NUCLEOTIDE SEQUENCE</scope>
    <source>
        <strain evidence="7">KasaAsao</strain>
    </source>
</reference>
<evidence type="ECO:0000256" key="5">
    <source>
        <dbReference type="SAM" id="MobiDB-lite"/>
    </source>
</evidence>
<evidence type="ECO:0000313" key="8">
    <source>
        <dbReference type="Proteomes" id="UP001233172"/>
    </source>
</evidence>
<name>A0AAD8FNA5_BIOPF</name>
<protein>
    <recommendedName>
        <fullName evidence="6">RING-type domain-containing protein</fullName>
    </recommendedName>
</protein>
<accession>A0AAD8FNA5</accession>
<keyword evidence="3" id="KW-0862">Zinc</keyword>
<dbReference type="AlphaFoldDB" id="A0AAD8FNA5"/>
<dbReference type="EMBL" id="JASAOG010000001">
    <property type="protein sequence ID" value="KAK0070038.1"/>
    <property type="molecule type" value="Genomic_DNA"/>
</dbReference>
<evidence type="ECO:0000256" key="2">
    <source>
        <dbReference type="ARBA" id="ARBA00022771"/>
    </source>
</evidence>
<proteinExistence type="predicted"/>
<dbReference type="SUPFAM" id="SSF57850">
    <property type="entry name" value="RING/U-box"/>
    <property type="match status" value="1"/>
</dbReference>
<reference evidence="7" key="2">
    <citation type="submission" date="2023-04" db="EMBL/GenBank/DDBJ databases">
        <authorList>
            <person name="Bu L."/>
            <person name="Lu L."/>
            <person name="Laidemitt M.R."/>
            <person name="Zhang S.M."/>
            <person name="Mutuku M."/>
            <person name="Mkoji G."/>
            <person name="Steinauer M."/>
            <person name="Loker E.S."/>
        </authorList>
    </citation>
    <scope>NUCLEOTIDE SEQUENCE</scope>
    <source>
        <strain evidence="7">KasaAsao</strain>
        <tissue evidence="7">Whole Snail</tissue>
    </source>
</reference>
<evidence type="ECO:0000256" key="4">
    <source>
        <dbReference type="PROSITE-ProRule" id="PRU00175"/>
    </source>
</evidence>